<dbReference type="SUPFAM" id="SSF144083">
    <property type="entry name" value="Magnesium transport protein CorA, transmembrane region"/>
    <property type="match status" value="1"/>
</dbReference>
<dbReference type="CDD" id="cd12830">
    <property type="entry name" value="MtCorA-like"/>
    <property type="match status" value="1"/>
</dbReference>
<evidence type="ECO:0000256" key="7">
    <source>
        <dbReference type="ARBA" id="ARBA00022989"/>
    </source>
</evidence>
<dbReference type="PANTHER" id="PTHR46494:SF1">
    <property type="entry name" value="CORA FAMILY METAL ION TRANSPORTER (EUROFUNG)"/>
    <property type="match status" value="1"/>
</dbReference>
<evidence type="ECO:0000256" key="8">
    <source>
        <dbReference type="ARBA" id="ARBA00023065"/>
    </source>
</evidence>
<keyword evidence="3" id="KW-0813">Transport</keyword>
<dbReference type="Proteomes" id="UP000050836">
    <property type="component" value="Unassembled WGS sequence"/>
</dbReference>
<keyword evidence="8" id="KW-0406">Ion transport</keyword>
<organism evidence="13 14">
    <name type="scientific">Stenotrophomonas pictorum JCM 9942</name>
    <dbReference type="NCBI Taxonomy" id="1236960"/>
    <lineage>
        <taxon>Bacteria</taxon>
        <taxon>Pseudomonadati</taxon>
        <taxon>Pseudomonadota</taxon>
        <taxon>Gammaproteobacteria</taxon>
        <taxon>Lysobacterales</taxon>
        <taxon>Lysobacteraceae</taxon>
        <taxon>Stenotrophomonas</taxon>
    </lineage>
</organism>
<dbReference type="Gene3D" id="3.30.460.20">
    <property type="entry name" value="CorA soluble domain-like"/>
    <property type="match status" value="1"/>
</dbReference>
<evidence type="ECO:0000256" key="6">
    <source>
        <dbReference type="ARBA" id="ARBA00022842"/>
    </source>
</evidence>
<dbReference type="SUPFAM" id="SSF143865">
    <property type="entry name" value="CorA soluble domain-like"/>
    <property type="match status" value="1"/>
</dbReference>
<feature type="transmembrane region" description="Helical" evidence="12">
    <location>
        <begin position="312"/>
        <end position="332"/>
    </location>
</feature>
<dbReference type="EMBL" id="LLXS01000028">
    <property type="protein sequence ID" value="KRG41223.1"/>
    <property type="molecule type" value="Genomic_DNA"/>
</dbReference>
<evidence type="ECO:0000313" key="13">
    <source>
        <dbReference type="EMBL" id="KRG41223.1"/>
    </source>
</evidence>
<keyword evidence="6" id="KW-0460">Magnesium</keyword>
<comment type="catalytic activity">
    <reaction evidence="10">
        <text>Mg(2+)(in) = Mg(2+)(out)</text>
        <dbReference type="Rhea" id="RHEA:29827"/>
        <dbReference type="ChEBI" id="CHEBI:18420"/>
    </reaction>
</comment>
<keyword evidence="5 12" id="KW-0812">Transmembrane</keyword>
<proteinExistence type="inferred from homology"/>
<dbReference type="RefSeq" id="WP_054657129.1">
    <property type="nucleotide sequence ID" value="NZ_BAZI01000011.1"/>
</dbReference>
<dbReference type="PANTHER" id="PTHR46494">
    <property type="entry name" value="CORA FAMILY METAL ION TRANSPORTER (EUROFUNG)"/>
    <property type="match status" value="1"/>
</dbReference>
<evidence type="ECO:0000256" key="9">
    <source>
        <dbReference type="ARBA" id="ARBA00023136"/>
    </source>
</evidence>
<gene>
    <name evidence="13" type="ORF">ARC78_11560</name>
</gene>
<evidence type="ECO:0000256" key="2">
    <source>
        <dbReference type="ARBA" id="ARBA00009765"/>
    </source>
</evidence>
<evidence type="ECO:0000256" key="5">
    <source>
        <dbReference type="ARBA" id="ARBA00022692"/>
    </source>
</evidence>
<accession>A0A0R0AIW3</accession>
<dbReference type="Pfam" id="PF01544">
    <property type="entry name" value="CorA"/>
    <property type="match status" value="1"/>
</dbReference>
<evidence type="ECO:0000313" key="14">
    <source>
        <dbReference type="Proteomes" id="UP000050836"/>
    </source>
</evidence>
<dbReference type="GO" id="GO:0005886">
    <property type="term" value="C:plasma membrane"/>
    <property type="evidence" value="ECO:0007669"/>
    <property type="project" value="UniProtKB-SubCell"/>
</dbReference>
<evidence type="ECO:0000256" key="10">
    <source>
        <dbReference type="ARBA" id="ARBA00034269"/>
    </source>
</evidence>
<dbReference type="InterPro" id="IPR045863">
    <property type="entry name" value="CorA_TM1_TM2"/>
</dbReference>
<dbReference type="FunFam" id="1.20.58.340:FF:000004">
    <property type="entry name" value="Magnesium transport protein CorA"/>
    <property type="match status" value="1"/>
</dbReference>
<protein>
    <submittedName>
        <fullName evidence="13">Magnesium transporter CorA</fullName>
    </submittedName>
</protein>
<evidence type="ECO:0000256" key="11">
    <source>
        <dbReference type="ARBA" id="ARBA00045497"/>
    </source>
</evidence>
<keyword evidence="4" id="KW-1003">Cell membrane</keyword>
<dbReference type="Gene3D" id="1.20.58.340">
    <property type="entry name" value="Magnesium transport protein CorA, transmembrane region"/>
    <property type="match status" value="2"/>
</dbReference>
<evidence type="ECO:0000256" key="3">
    <source>
        <dbReference type="ARBA" id="ARBA00022448"/>
    </source>
</evidence>
<dbReference type="GO" id="GO:0015095">
    <property type="term" value="F:magnesium ion transmembrane transporter activity"/>
    <property type="evidence" value="ECO:0007669"/>
    <property type="project" value="TreeGrafter"/>
</dbReference>
<dbReference type="AlphaFoldDB" id="A0A0R0AIW3"/>
<dbReference type="OrthoDB" id="9803416at2"/>
<comment type="subcellular location">
    <subcellularLocation>
        <location evidence="1">Cell membrane</location>
        <topology evidence="1">Multi-pass membrane protein</topology>
    </subcellularLocation>
</comment>
<sequence length="338" mass="38208">MEPTLPASVSPPVNPACVINCTWYGEDGTLRALDLDSISDVLADDAKGFVWVGLYEPDDAVLDKVQEEFDLHDLAVEDTRKAHQRPKIETYGNSLFVVVHTAQVVDERIRYGETHAFLGPRYLVTVRHGASLSYAPVRARLEREAEQLAMGPSFCLYSVLDAVVDNYLPITDSFSETLDLLEKDIFAESYKRRTVIRLYELRRELNKMRLAVAPLQDALAQLQRNQAQLINEEVRLYLRDVQDHAARVNDAIDTLREMLGTALSVNLSLVTLTQGETVKRLGAWAALLAAPTLITSWYGMNFKFMPELEGRFAYPLLITSVAVTCVVLYRLFKRARWL</sequence>
<keyword evidence="14" id="KW-1185">Reference proteome</keyword>
<keyword evidence="9 12" id="KW-0472">Membrane</keyword>
<comment type="caution">
    <text evidence="13">The sequence shown here is derived from an EMBL/GenBank/DDBJ whole genome shotgun (WGS) entry which is preliminary data.</text>
</comment>
<reference evidence="13 14" key="1">
    <citation type="submission" date="2015-10" db="EMBL/GenBank/DDBJ databases">
        <title>Genome sequencing and analysis of members of genus Stenotrophomonas.</title>
        <authorList>
            <person name="Patil P.P."/>
            <person name="Midha S."/>
            <person name="Patil P.B."/>
        </authorList>
    </citation>
    <scope>NUCLEOTIDE SEQUENCE [LARGE SCALE GENOMIC DNA]</scope>
    <source>
        <strain evidence="13 14">JCM 9942</strain>
    </source>
</reference>
<keyword evidence="7 12" id="KW-1133">Transmembrane helix</keyword>
<dbReference type="GO" id="GO:0050897">
    <property type="term" value="F:cobalt ion binding"/>
    <property type="evidence" value="ECO:0007669"/>
    <property type="project" value="TreeGrafter"/>
</dbReference>
<dbReference type="GO" id="GO:0015087">
    <property type="term" value="F:cobalt ion transmembrane transporter activity"/>
    <property type="evidence" value="ECO:0007669"/>
    <property type="project" value="TreeGrafter"/>
</dbReference>
<comment type="function">
    <text evidence="11">Mediates influx of magnesium ions. Alternates between open and closed states. Activated by low cytoplasmic Mg(2+) levels. Inactive when cytoplasmic Mg(2+) levels are high.</text>
</comment>
<evidence type="ECO:0000256" key="1">
    <source>
        <dbReference type="ARBA" id="ARBA00004651"/>
    </source>
</evidence>
<dbReference type="InterPro" id="IPR045861">
    <property type="entry name" value="CorA_cytoplasmic_dom"/>
</dbReference>
<evidence type="ECO:0000256" key="4">
    <source>
        <dbReference type="ARBA" id="ARBA00022475"/>
    </source>
</evidence>
<feature type="transmembrane region" description="Helical" evidence="12">
    <location>
        <begin position="281"/>
        <end position="300"/>
    </location>
</feature>
<dbReference type="GO" id="GO:0000287">
    <property type="term" value="F:magnesium ion binding"/>
    <property type="evidence" value="ECO:0007669"/>
    <property type="project" value="TreeGrafter"/>
</dbReference>
<comment type="similarity">
    <text evidence="2">Belongs to the CorA metal ion transporter (MIT) (TC 1.A.35) family.</text>
</comment>
<evidence type="ECO:0000256" key="12">
    <source>
        <dbReference type="SAM" id="Phobius"/>
    </source>
</evidence>
<name>A0A0R0AIW3_9GAMM</name>
<dbReference type="InterPro" id="IPR002523">
    <property type="entry name" value="MgTranspt_CorA/ZnTranspt_ZntB"/>
</dbReference>